<accession>A0A934VPT2</accession>
<dbReference type="Pfam" id="PF09537">
    <property type="entry name" value="DUF2383"/>
    <property type="match status" value="1"/>
</dbReference>
<evidence type="ECO:0000313" key="3">
    <source>
        <dbReference type="Proteomes" id="UP000603141"/>
    </source>
</evidence>
<evidence type="ECO:0000313" key="2">
    <source>
        <dbReference type="EMBL" id="MBK1881361.1"/>
    </source>
</evidence>
<feature type="domain" description="DUF2383" evidence="1">
    <location>
        <begin position="12"/>
        <end position="119"/>
    </location>
</feature>
<keyword evidence="3" id="KW-1185">Reference proteome</keyword>
<sequence>MTTIHETSSAAAAELQELLTRYVDSRDGYRQAAQLVKDGGLAAALTAIADRREEISERVATIIYREGKKPEMKGSPEAKVHRWWIRLRDELADHETNAILAECLRGEKDLHRTMVSALEEGHLEPEHRLILQEVLSEIDLAIRSFKTALGET</sequence>
<proteinExistence type="predicted"/>
<dbReference type="Proteomes" id="UP000603141">
    <property type="component" value="Unassembled WGS sequence"/>
</dbReference>
<comment type="caution">
    <text evidence="2">The sequence shown here is derived from an EMBL/GenBank/DDBJ whole genome shotgun (WGS) entry which is preliminary data.</text>
</comment>
<protein>
    <submittedName>
        <fullName evidence="2">PA2169 family four-helix-bundle protein</fullName>
    </submittedName>
</protein>
<dbReference type="NCBIfam" id="TIGR02284">
    <property type="entry name" value="PA2169 family four-helix-bundle protein"/>
    <property type="match status" value="1"/>
</dbReference>
<dbReference type="EMBL" id="JAENIJ010000003">
    <property type="protein sequence ID" value="MBK1881361.1"/>
    <property type="molecule type" value="Genomic_DNA"/>
</dbReference>
<dbReference type="InterPro" id="IPR012347">
    <property type="entry name" value="Ferritin-like"/>
</dbReference>
<evidence type="ECO:0000259" key="1">
    <source>
        <dbReference type="Pfam" id="PF09537"/>
    </source>
</evidence>
<organism evidence="2 3">
    <name type="scientific">Luteolibacter pohnpeiensis</name>
    <dbReference type="NCBI Taxonomy" id="454153"/>
    <lineage>
        <taxon>Bacteria</taxon>
        <taxon>Pseudomonadati</taxon>
        <taxon>Verrucomicrobiota</taxon>
        <taxon>Verrucomicrobiia</taxon>
        <taxon>Verrucomicrobiales</taxon>
        <taxon>Verrucomicrobiaceae</taxon>
        <taxon>Luteolibacter</taxon>
    </lineage>
</organism>
<reference evidence="2" key="1">
    <citation type="submission" date="2021-01" db="EMBL/GenBank/DDBJ databases">
        <title>Modified the classification status of verrucomicrobia.</title>
        <authorList>
            <person name="Feng X."/>
        </authorList>
    </citation>
    <scope>NUCLEOTIDE SEQUENCE</scope>
    <source>
        <strain evidence="2">KCTC 22041</strain>
    </source>
</reference>
<dbReference type="InterPro" id="IPR019052">
    <property type="entry name" value="DUF2383"/>
</dbReference>
<dbReference type="InterPro" id="IPR011971">
    <property type="entry name" value="CHP02284"/>
</dbReference>
<gene>
    <name evidence="2" type="ORF">JIN85_02975</name>
</gene>
<name>A0A934VPT2_9BACT</name>
<dbReference type="Gene3D" id="1.20.1260.10">
    <property type="match status" value="1"/>
</dbReference>
<dbReference type="RefSeq" id="WP_200267481.1">
    <property type="nucleotide sequence ID" value="NZ_JAENIJ010000003.1"/>
</dbReference>
<dbReference type="AlphaFoldDB" id="A0A934VPT2"/>